<dbReference type="PANTHER" id="PTHR10926">
    <property type="entry name" value="CELL CYCLE CONTROL PROTEIN 50"/>
    <property type="match status" value="1"/>
</dbReference>
<evidence type="ECO:0000313" key="9">
    <source>
        <dbReference type="Proteomes" id="UP000823046"/>
    </source>
</evidence>
<evidence type="ECO:0000313" key="8">
    <source>
        <dbReference type="EMBL" id="KAF8819430.1"/>
    </source>
</evidence>
<keyword evidence="5 7" id="KW-0472">Membrane</keyword>
<comment type="caution">
    <text evidence="8">The sequence shown here is derived from an EMBL/GenBank/DDBJ whole genome shotgun (WGS) entry which is preliminary data.</text>
</comment>
<name>A0ABQ7J6V8_9APIC</name>
<organism evidence="8 9">
    <name type="scientific">Cardiosporidium cionae</name>
    <dbReference type="NCBI Taxonomy" id="476202"/>
    <lineage>
        <taxon>Eukaryota</taxon>
        <taxon>Sar</taxon>
        <taxon>Alveolata</taxon>
        <taxon>Apicomplexa</taxon>
        <taxon>Aconoidasida</taxon>
        <taxon>Nephromycida</taxon>
        <taxon>Cardiosporidium</taxon>
    </lineage>
</organism>
<evidence type="ECO:0000256" key="4">
    <source>
        <dbReference type="ARBA" id="ARBA00022989"/>
    </source>
</evidence>
<gene>
    <name evidence="8" type="ORF">IE077_004208</name>
</gene>
<feature type="transmembrane region" description="Helical" evidence="7">
    <location>
        <begin position="101"/>
        <end position="123"/>
    </location>
</feature>
<dbReference type="Pfam" id="PF03381">
    <property type="entry name" value="CDC50"/>
    <property type="match status" value="1"/>
</dbReference>
<dbReference type="EMBL" id="JADAQX010000763">
    <property type="protein sequence ID" value="KAF8819430.1"/>
    <property type="molecule type" value="Genomic_DNA"/>
</dbReference>
<proteinExistence type="inferred from homology"/>
<dbReference type="Proteomes" id="UP000823046">
    <property type="component" value="Unassembled WGS sequence"/>
</dbReference>
<dbReference type="InterPro" id="IPR005045">
    <property type="entry name" value="CDC50/LEM3_fam"/>
</dbReference>
<evidence type="ECO:0000256" key="1">
    <source>
        <dbReference type="ARBA" id="ARBA00004141"/>
    </source>
</evidence>
<evidence type="ECO:0000256" key="7">
    <source>
        <dbReference type="SAM" id="Phobius"/>
    </source>
</evidence>
<feature type="compositionally biased region" description="Basic residues" evidence="6">
    <location>
        <begin position="1"/>
        <end position="12"/>
    </location>
</feature>
<keyword evidence="9" id="KW-1185">Reference proteome</keyword>
<feature type="compositionally biased region" description="Basic and acidic residues" evidence="6">
    <location>
        <begin position="33"/>
        <end position="45"/>
    </location>
</feature>
<evidence type="ECO:0000256" key="6">
    <source>
        <dbReference type="SAM" id="MobiDB-lite"/>
    </source>
</evidence>
<keyword evidence="4 7" id="KW-1133">Transmembrane helix</keyword>
<evidence type="ECO:0000256" key="3">
    <source>
        <dbReference type="ARBA" id="ARBA00022692"/>
    </source>
</evidence>
<sequence>MIVFKGLKKRPKQSHEHKSNSIELSKAASPQIDSERSEHKHKSEEPESTPLELNNEIKIEQLVSSPNTDLNKSLEQSGYDNWRDATKTGNGCQPYLSRLKIVILVWLLSISFFIIGLSLLLAIPLECSKDYTNWQIMDSPPHNSGFLTLRIDSSDCNYKSASQLKGNIFLFYELSNFYQNHRSYIFSKSAAQLRVSNESGNVYVEESKVSSCSPRILSEDQRILHPCGQSALSVFNDSYNLFRADEITGIMLDESKKTITFKYFAENFVNPTAAKMEETQDKVSFWLYDRDMEILLHSKKQGVGEGVENSHFIVWMNNAALPNFRKPYAKVAVDVVDLPVVLKFKNYFPVKPFAGTKKVVLAEVSWFSGYNTFLPIAYLSSCAVIAILAAILTYGYLKHDYSELCSFVTDGV</sequence>
<comment type="subcellular location">
    <subcellularLocation>
        <location evidence="1">Membrane</location>
        <topology evidence="1">Multi-pass membrane protein</topology>
    </subcellularLocation>
</comment>
<keyword evidence="3 7" id="KW-0812">Transmembrane</keyword>
<feature type="transmembrane region" description="Helical" evidence="7">
    <location>
        <begin position="376"/>
        <end position="397"/>
    </location>
</feature>
<accession>A0ABQ7J6V8</accession>
<comment type="similarity">
    <text evidence="2">Belongs to the CDC50/LEM3 family.</text>
</comment>
<evidence type="ECO:0000256" key="5">
    <source>
        <dbReference type="ARBA" id="ARBA00023136"/>
    </source>
</evidence>
<evidence type="ECO:0000256" key="2">
    <source>
        <dbReference type="ARBA" id="ARBA00009457"/>
    </source>
</evidence>
<protein>
    <submittedName>
        <fullName evidence="8">LEM3 (Ligand-effect modulator 3) family / CDC50 family protein</fullName>
    </submittedName>
</protein>
<feature type="region of interest" description="Disordered" evidence="6">
    <location>
        <begin position="1"/>
        <end position="51"/>
    </location>
</feature>
<reference evidence="8 9" key="1">
    <citation type="journal article" date="2020" name="bioRxiv">
        <title>Metabolic contributions of an alphaproteobacterial endosymbiont in the apicomplexan Cardiosporidium cionae.</title>
        <authorList>
            <person name="Hunter E.S."/>
            <person name="Paight C.J."/>
            <person name="Lane C.E."/>
        </authorList>
    </citation>
    <scope>NUCLEOTIDE SEQUENCE [LARGE SCALE GENOMIC DNA]</scope>
    <source>
        <strain evidence="8">ESH_2018</strain>
    </source>
</reference>
<dbReference type="PANTHER" id="PTHR10926:SF0">
    <property type="entry name" value="CDC50, ISOFORM A"/>
    <property type="match status" value="1"/>
</dbReference>